<dbReference type="EMBL" id="CAJFDI010000005">
    <property type="protein sequence ID" value="CAD5232829.1"/>
    <property type="molecule type" value="Genomic_DNA"/>
</dbReference>
<organism evidence="4 6">
    <name type="scientific">Bursaphelenchus xylophilus</name>
    <name type="common">Pinewood nematode worm</name>
    <name type="synonym">Aphelenchoides xylophilus</name>
    <dbReference type="NCBI Taxonomy" id="6326"/>
    <lineage>
        <taxon>Eukaryota</taxon>
        <taxon>Metazoa</taxon>
        <taxon>Ecdysozoa</taxon>
        <taxon>Nematoda</taxon>
        <taxon>Chromadorea</taxon>
        <taxon>Rhabditida</taxon>
        <taxon>Tylenchina</taxon>
        <taxon>Tylenchomorpha</taxon>
        <taxon>Aphelenchoidea</taxon>
        <taxon>Aphelenchoididae</taxon>
        <taxon>Bursaphelenchus</taxon>
    </lineage>
</organism>
<sequence>MKPDCVSYEYEVLPEAGGGLLEARTDENPRHRERSGQKTKTGGGGAPTTIRACMLLWSGARRAVGLGEEAARLCNCDPSTHDEAWDSAWILKREAGSVGGCVMRAQSALATTTPASAEVQARHQRRKQREASEAGTASDTHINRAQREGWLLVTRRSPPNPLSFCMHRSRVVIGMHTETPMNNKAVEGL</sequence>
<proteinExistence type="predicted"/>
<evidence type="ECO:0000256" key="1">
    <source>
        <dbReference type="SAM" id="MobiDB-lite"/>
    </source>
</evidence>
<keyword evidence="5" id="KW-1185">Reference proteome</keyword>
<name>A0A1I7SUT4_BURXY</name>
<dbReference type="Proteomes" id="UP000095284">
    <property type="component" value="Unplaced"/>
</dbReference>
<protein>
    <submittedName>
        <fullName evidence="2">(pine wood nematode) hypothetical protein</fullName>
    </submittedName>
</protein>
<reference evidence="6" key="1">
    <citation type="submission" date="2016-11" db="UniProtKB">
        <authorList>
            <consortium name="WormBaseParasite"/>
        </authorList>
    </citation>
    <scope>IDENTIFICATION</scope>
</reference>
<dbReference type="EMBL" id="CAJFCV020000005">
    <property type="protein sequence ID" value="CAG9125887.1"/>
    <property type="molecule type" value="Genomic_DNA"/>
</dbReference>
<gene>
    <name evidence="2" type="ORF">BXYJ_LOCUS12920</name>
</gene>
<feature type="region of interest" description="Disordered" evidence="1">
    <location>
        <begin position="117"/>
        <end position="141"/>
    </location>
</feature>
<feature type="compositionally biased region" description="Basic and acidic residues" evidence="1">
    <location>
        <begin position="23"/>
        <end position="36"/>
    </location>
</feature>
<dbReference type="Proteomes" id="UP000582659">
    <property type="component" value="Unassembled WGS sequence"/>
</dbReference>
<dbReference type="Proteomes" id="UP000659654">
    <property type="component" value="Unassembled WGS sequence"/>
</dbReference>
<evidence type="ECO:0000313" key="3">
    <source>
        <dbReference type="EMBL" id="CAG9125887.1"/>
    </source>
</evidence>
<evidence type="ECO:0000313" key="6">
    <source>
        <dbReference type="WBParaSite" id="BXY_1680700.1"/>
    </source>
</evidence>
<dbReference type="AlphaFoldDB" id="A0A1I7SUT4"/>
<dbReference type="WBParaSite" id="BXY_1680700.1">
    <property type="protein sequence ID" value="BXY_1680700.1"/>
    <property type="gene ID" value="BXY_1680700"/>
</dbReference>
<evidence type="ECO:0000313" key="4">
    <source>
        <dbReference type="Proteomes" id="UP000095284"/>
    </source>
</evidence>
<feature type="region of interest" description="Disordered" evidence="1">
    <location>
        <begin position="18"/>
        <end position="45"/>
    </location>
</feature>
<evidence type="ECO:0000313" key="2">
    <source>
        <dbReference type="EMBL" id="CAD5232829.1"/>
    </source>
</evidence>
<accession>A0A1I7SUT4</accession>
<evidence type="ECO:0000313" key="5">
    <source>
        <dbReference type="Proteomes" id="UP000659654"/>
    </source>
</evidence>
<reference evidence="3" key="2">
    <citation type="submission" date="2020-08" db="EMBL/GenBank/DDBJ databases">
        <authorList>
            <person name="Kikuchi T."/>
        </authorList>
    </citation>
    <scope>NUCLEOTIDE SEQUENCE</scope>
    <source>
        <strain evidence="2">Ka4C1</strain>
    </source>
</reference>